<evidence type="ECO:0000313" key="5">
    <source>
        <dbReference type="Proteomes" id="UP000292932"/>
    </source>
</evidence>
<name>A0A4R0RZT0_BIFLL</name>
<organism evidence="3 4">
    <name type="scientific">Bifidobacterium longum subsp. longum</name>
    <dbReference type="NCBI Taxonomy" id="1679"/>
    <lineage>
        <taxon>Bacteria</taxon>
        <taxon>Bacillati</taxon>
        <taxon>Actinomycetota</taxon>
        <taxon>Actinomycetes</taxon>
        <taxon>Bifidobacteriales</taxon>
        <taxon>Bifidobacteriaceae</taxon>
        <taxon>Bifidobacterium</taxon>
    </lineage>
</organism>
<evidence type="ECO:0000313" key="3">
    <source>
        <dbReference type="EMBL" id="TCF80397.1"/>
    </source>
</evidence>
<dbReference type="Proteomes" id="UP000291501">
    <property type="component" value="Unassembled WGS sequence"/>
</dbReference>
<reference evidence="4 5" key="1">
    <citation type="journal article" date="2018" name="Sci. Rep.">
        <title>Genomic diversity and distribution of Bifidobacterium longum subsp. longum across the human lifespan.</title>
        <authorList>
            <person name="Odamaki T."/>
            <person name="Bottacini F."/>
            <person name="Kato K."/>
            <person name="Mitsuyama E."/>
            <person name="Yoshida K."/>
            <person name="Horigome A."/>
            <person name="Xiao J.Z."/>
            <person name="van Sinderen D."/>
        </authorList>
    </citation>
    <scope>NUCLEOTIDE SEQUENCE [LARGE SCALE GENOMIC DNA]</scope>
    <source>
        <strain evidence="2 5">MCC10096</strain>
        <strain evidence="3 4">MCC10126</strain>
    </source>
</reference>
<dbReference type="EMBL" id="SHSP01000019">
    <property type="protein sequence ID" value="TCF30223.1"/>
    <property type="molecule type" value="Genomic_DNA"/>
</dbReference>
<dbReference type="Proteomes" id="UP000292932">
    <property type="component" value="Unassembled WGS sequence"/>
</dbReference>
<reference evidence="3" key="2">
    <citation type="submission" date="2019-02" db="EMBL/GenBank/DDBJ databases">
        <authorList>
            <person name="Odamaki T."/>
        </authorList>
    </citation>
    <scope>NUCLEOTIDE SEQUENCE</scope>
    <source>
        <strain evidence="2">MCC10096</strain>
        <strain evidence="3">MCC10126</strain>
    </source>
</reference>
<accession>A0A4R0RZT0</accession>
<gene>
    <name evidence="2" type="ORF">MCC10096_1993</name>
    <name evidence="3" type="ORF">MCC10126_1926</name>
</gene>
<comment type="caution">
    <text evidence="3">The sequence shown here is derived from an EMBL/GenBank/DDBJ whole genome shotgun (WGS) entry which is preliminary data.</text>
</comment>
<proteinExistence type="predicted"/>
<dbReference type="EMBL" id="SHTN01000038">
    <property type="protein sequence ID" value="TCF80397.1"/>
    <property type="molecule type" value="Genomic_DNA"/>
</dbReference>
<feature type="compositionally biased region" description="Polar residues" evidence="1">
    <location>
        <begin position="44"/>
        <end position="53"/>
    </location>
</feature>
<evidence type="ECO:0000313" key="4">
    <source>
        <dbReference type="Proteomes" id="UP000291501"/>
    </source>
</evidence>
<evidence type="ECO:0000313" key="2">
    <source>
        <dbReference type="EMBL" id="TCF30223.1"/>
    </source>
</evidence>
<evidence type="ECO:0000256" key="1">
    <source>
        <dbReference type="SAM" id="MobiDB-lite"/>
    </source>
</evidence>
<feature type="region of interest" description="Disordered" evidence="1">
    <location>
        <begin position="22"/>
        <end position="53"/>
    </location>
</feature>
<dbReference type="AlphaFoldDB" id="A0A4R0RZT0"/>
<sequence>MFCIFLSLSLCQRESSRETPLTRFAGAPLKEGSRDPVRYWLPSTEGSQRNQAS</sequence>
<protein>
    <submittedName>
        <fullName evidence="3">Uncharacterized protein</fullName>
    </submittedName>
</protein>